<dbReference type="EMBL" id="JBCHKQ010000003">
    <property type="protein sequence ID" value="MEM5948282.1"/>
    <property type="molecule type" value="Genomic_DNA"/>
</dbReference>
<proteinExistence type="inferred from homology"/>
<keyword evidence="4" id="KW-1185">Reference proteome</keyword>
<accession>A0ABU9UC88</accession>
<dbReference type="InterPro" id="IPR012341">
    <property type="entry name" value="6hp_glycosidase-like_sf"/>
</dbReference>
<dbReference type="InterPro" id="IPR052369">
    <property type="entry name" value="UG_Glycosaminoglycan_Hydrolase"/>
</dbReference>
<dbReference type="Proteomes" id="UP001466331">
    <property type="component" value="Unassembled WGS sequence"/>
</dbReference>
<name>A0ABU9UC88_9SPIR</name>
<comment type="similarity">
    <text evidence="2">Belongs to the glycosyl hydrolase 88 family.</text>
</comment>
<protein>
    <submittedName>
        <fullName evidence="3">Glycoside hydrolase family 88 protein</fullName>
    </submittedName>
</protein>
<keyword evidence="1 3" id="KW-0378">Hydrolase</keyword>
<dbReference type="InterPro" id="IPR008928">
    <property type="entry name" value="6-hairpin_glycosidase_sf"/>
</dbReference>
<evidence type="ECO:0000313" key="4">
    <source>
        <dbReference type="Proteomes" id="UP001466331"/>
    </source>
</evidence>
<dbReference type="Pfam" id="PF07470">
    <property type="entry name" value="Glyco_hydro_88"/>
    <property type="match status" value="1"/>
</dbReference>
<comment type="caution">
    <text evidence="3">The sequence shown here is derived from an EMBL/GenBank/DDBJ whole genome shotgun (WGS) entry which is preliminary data.</text>
</comment>
<dbReference type="SUPFAM" id="SSF48208">
    <property type="entry name" value="Six-hairpin glycosidases"/>
    <property type="match status" value="1"/>
</dbReference>
<dbReference type="Gene3D" id="1.50.10.10">
    <property type="match status" value="1"/>
</dbReference>
<dbReference type="PANTHER" id="PTHR36845:SF1">
    <property type="entry name" value="HYDROLASE, PUTATIVE (AFU_ORTHOLOGUE AFUA_7G05090)-RELATED"/>
    <property type="match status" value="1"/>
</dbReference>
<organism evidence="3 4">
    <name type="scientific">Rarispira pelagica</name>
    <dbReference type="NCBI Taxonomy" id="3141764"/>
    <lineage>
        <taxon>Bacteria</taxon>
        <taxon>Pseudomonadati</taxon>
        <taxon>Spirochaetota</taxon>
        <taxon>Spirochaetia</taxon>
        <taxon>Winmispirales</taxon>
        <taxon>Winmispiraceae</taxon>
        <taxon>Rarispira</taxon>
    </lineage>
</organism>
<dbReference type="RefSeq" id="WP_420069735.1">
    <property type="nucleotide sequence ID" value="NZ_JBCHKQ010000003.1"/>
</dbReference>
<evidence type="ECO:0000256" key="2">
    <source>
        <dbReference type="ARBA" id="ARBA00038358"/>
    </source>
</evidence>
<sequence>MDWTEVIDYTLDVTRRNINQLQDFPESCDGSSWRTIERHKGDRAHWVDGFWTGILWLSYLHSGESVFEEAAKVWTERLRELKHSTSTHDLGFVFFLSHVLGGRVLKDTGLYEHAVEAATSLIKRYNPKGEYLQAWGEIDGTKKDRGRTNIDIMMNLSLLYWASNYTGNPVYADIATHHARTTKFTLLRADGSTAHVADFDLDTGVWVRSDTYQGFSHDSCWSRGEAWALYGFSTCYAATGLPVFLGAARKTAFYIVDNLPEDLVPFWDFDSPDIPDTYRDSSAAAAMACGLLILADAEEDKKLSEKWKELAKNITISLWKNYSSRGSDIPAFLLHGSRSVPHGFMEHALIYGDYYFLEAVTRLSRPDSAPLFDIKEDRDSTDKIKIGGYK</sequence>
<reference evidence="3 4" key="1">
    <citation type="submission" date="2024-03" db="EMBL/GenBank/DDBJ databases">
        <title>Ignisphaera cupida sp. nov., a hyperthermophilic hydrolytic archaeon from a hot spring of Kamchatka, and proposal of Ignisphaeraceae fam. nov.</title>
        <authorList>
            <person name="Podosokorskaya O.A."/>
            <person name="Elcheninov A.G."/>
            <person name="Maltseva A.I."/>
            <person name="Zayulina K.S."/>
            <person name="Novikov A."/>
            <person name="Merkel A.Y."/>
        </authorList>
    </citation>
    <scope>NUCLEOTIDE SEQUENCE [LARGE SCALE GENOMIC DNA]</scope>
    <source>
        <strain evidence="3 4">38H-sp</strain>
    </source>
</reference>
<dbReference type="InterPro" id="IPR010905">
    <property type="entry name" value="Glyco_hydro_88"/>
</dbReference>
<evidence type="ECO:0000313" key="3">
    <source>
        <dbReference type="EMBL" id="MEM5948282.1"/>
    </source>
</evidence>
<dbReference type="PANTHER" id="PTHR36845">
    <property type="entry name" value="HYDROLASE, PUTATIVE (AFU_ORTHOLOGUE AFUA_7G05090)-RELATED"/>
    <property type="match status" value="1"/>
</dbReference>
<evidence type="ECO:0000256" key="1">
    <source>
        <dbReference type="ARBA" id="ARBA00022801"/>
    </source>
</evidence>
<gene>
    <name evidence="3" type="ORF">WKV44_06975</name>
</gene>
<dbReference type="GO" id="GO:0016787">
    <property type="term" value="F:hydrolase activity"/>
    <property type="evidence" value="ECO:0007669"/>
    <property type="project" value="UniProtKB-KW"/>
</dbReference>